<dbReference type="EnsemblPlants" id="AET5Gv20540700.1">
    <property type="protein sequence ID" value="AET5Gv20540700.1"/>
    <property type="gene ID" value="AET5Gv20540700"/>
</dbReference>
<dbReference type="PROSITE" id="PS50878">
    <property type="entry name" value="RT_POL"/>
    <property type="match status" value="1"/>
</dbReference>
<accession>A0A453KWU0</accession>
<reference evidence="2" key="5">
    <citation type="journal article" date="2021" name="G3 (Bethesda)">
        <title>Aegilops tauschii genome assembly Aet v5.0 features greater sequence contiguity and improved annotation.</title>
        <authorList>
            <person name="Wang L."/>
            <person name="Zhu T."/>
            <person name="Rodriguez J.C."/>
            <person name="Deal K.R."/>
            <person name="Dubcovsky J."/>
            <person name="McGuire P.E."/>
            <person name="Lux T."/>
            <person name="Spannagl M."/>
            <person name="Mayer K.F.X."/>
            <person name="Baldrich P."/>
            <person name="Meyers B.C."/>
            <person name="Huo N."/>
            <person name="Gu Y.Q."/>
            <person name="Zhou H."/>
            <person name="Devos K.M."/>
            <person name="Bennetzen J.L."/>
            <person name="Unver T."/>
            <person name="Budak H."/>
            <person name="Gulick P.J."/>
            <person name="Galiba G."/>
            <person name="Kalapos B."/>
            <person name="Nelson D.R."/>
            <person name="Li P."/>
            <person name="You F.M."/>
            <person name="Luo M.C."/>
            <person name="Dvorak J."/>
        </authorList>
    </citation>
    <scope>NUCLEOTIDE SEQUENCE [LARGE SCALE GENOMIC DNA]</scope>
    <source>
        <strain evidence="2">cv. AL8/78</strain>
    </source>
</reference>
<evidence type="ECO:0000313" key="2">
    <source>
        <dbReference type="EnsemblPlants" id="AET5Gv20540700.1"/>
    </source>
</evidence>
<keyword evidence="3" id="KW-1185">Reference proteome</keyword>
<dbReference type="AlphaFoldDB" id="A0A453KWU0"/>
<dbReference type="Pfam" id="PF00078">
    <property type="entry name" value="RVT_1"/>
    <property type="match status" value="1"/>
</dbReference>
<organism evidence="2 3">
    <name type="scientific">Aegilops tauschii subsp. strangulata</name>
    <name type="common">Goatgrass</name>
    <dbReference type="NCBI Taxonomy" id="200361"/>
    <lineage>
        <taxon>Eukaryota</taxon>
        <taxon>Viridiplantae</taxon>
        <taxon>Streptophyta</taxon>
        <taxon>Embryophyta</taxon>
        <taxon>Tracheophyta</taxon>
        <taxon>Spermatophyta</taxon>
        <taxon>Magnoliopsida</taxon>
        <taxon>Liliopsida</taxon>
        <taxon>Poales</taxon>
        <taxon>Poaceae</taxon>
        <taxon>BOP clade</taxon>
        <taxon>Pooideae</taxon>
        <taxon>Triticodae</taxon>
        <taxon>Triticeae</taxon>
        <taxon>Triticinae</taxon>
        <taxon>Aegilops</taxon>
    </lineage>
</organism>
<proteinExistence type="predicted"/>
<evidence type="ECO:0000259" key="1">
    <source>
        <dbReference type="PROSITE" id="PS50878"/>
    </source>
</evidence>
<reference evidence="3" key="2">
    <citation type="journal article" date="2017" name="Nat. Plants">
        <title>The Aegilops tauschii genome reveals multiple impacts of transposons.</title>
        <authorList>
            <person name="Zhao G."/>
            <person name="Zou C."/>
            <person name="Li K."/>
            <person name="Wang K."/>
            <person name="Li T."/>
            <person name="Gao L."/>
            <person name="Zhang X."/>
            <person name="Wang H."/>
            <person name="Yang Z."/>
            <person name="Liu X."/>
            <person name="Jiang W."/>
            <person name="Mao L."/>
            <person name="Kong X."/>
            <person name="Jiao Y."/>
            <person name="Jia J."/>
        </authorList>
    </citation>
    <scope>NUCLEOTIDE SEQUENCE [LARGE SCALE GENOMIC DNA]</scope>
    <source>
        <strain evidence="3">cv. AL8/78</strain>
    </source>
</reference>
<reference evidence="3" key="1">
    <citation type="journal article" date="2014" name="Science">
        <title>Ancient hybridizations among the ancestral genomes of bread wheat.</title>
        <authorList>
            <consortium name="International Wheat Genome Sequencing Consortium,"/>
            <person name="Marcussen T."/>
            <person name="Sandve S.R."/>
            <person name="Heier L."/>
            <person name="Spannagl M."/>
            <person name="Pfeifer M."/>
            <person name="Jakobsen K.S."/>
            <person name="Wulff B.B."/>
            <person name="Steuernagel B."/>
            <person name="Mayer K.F."/>
            <person name="Olsen O.A."/>
        </authorList>
    </citation>
    <scope>NUCLEOTIDE SEQUENCE [LARGE SCALE GENOMIC DNA]</scope>
    <source>
        <strain evidence="3">cv. AL8/78</strain>
    </source>
</reference>
<name>A0A453KWU0_AEGTS</name>
<dbReference type="Proteomes" id="UP000015105">
    <property type="component" value="Chromosome 5D"/>
</dbReference>
<protein>
    <recommendedName>
        <fullName evidence="1">Reverse transcriptase domain-containing protein</fullName>
    </recommendedName>
</protein>
<dbReference type="InterPro" id="IPR000477">
    <property type="entry name" value="RT_dom"/>
</dbReference>
<sequence>SLIHRRGLRQGDPLSPLLFILAIDVLHRLITKAAEDGILAPLLGRELKLRTSMYPDDVVIYTNPDQEE</sequence>
<evidence type="ECO:0000313" key="3">
    <source>
        <dbReference type="Proteomes" id="UP000015105"/>
    </source>
</evidence>
<reference evidence="2" key="3">
    <citation type="journal article" date="2017" name="Nature">
        <title>Genome sequence of the progenitor of the wheat D genome Aegilops tauschii.</title>
        <authorList>
            <person name="Luo M.C."/>
            <person name="Gu Y.Q."/>
            <person name="Puiu D."/>
            <person name="Wang H."/>
            <person name="Twardziok S.O."/>
            <person name="Deal K.R."/>
            <person name="Huo N."/>
            <person name="Zhu T."/>
            <person name="Wang L."/>
            <person name="Wang Y."/>
            <person name="McGuire P.E."/>
            <person name="Liu S."/>
            <person name="Long H."/>
            <person name="Ramasamy R.K."/>
            <person name="Rodriguez J.C."/>
            <person name="Van S.L."/>
            <person name="Yuan L."/>
            <person name="Wang Z."/>
            <person name="Xia Z."/>
            <person name="Xiao L."/>
            <person name="Anderson O.D."/>
            <person name="Ouyang S."/>
            <person name="Liang Y."/>
            <person name="Zimin A.V."/>
            <person name="Pertea G."/>
            <person name="Qi P."/>
            <person name="Bennetzen J.L."/>
            <person name="Dai X."/>
            <person name="Dawson M.W."/>
            <person name="Muller H.G."/>
            <person name="Kugler K."/>
            <person name="Rivarola-Duarte L."/>
            <person name="Spannagl M."/>
            <person name="Mayer K.F.X."/>
            <person name="Lu F.H."/>
            <person name="Bevan M.W."/>
            <person name="Leroy P."/>
            <person name="Li P."/>
            <person name="You F.M."/>
            <person name="Sun Q."/>
            <person name="Liu Z."/>
            <person name="Lyons E."/>
            <person name="Wicker T."/>
            <person name="Salzberg S.L."/>
            <person name="Devos K.M."/>
            <person name="Dvorak J."/>
        </authorList>
    </citation>
    <scope>NUCLEOTIDE SEQUENCE [LARGE SCALE GENOMIC DNA]</scope>
    <source>
        <strain evidence="2">cv. AL8/78</strain>
    </source>
</reference>
<feature type="domain" description="Reverse transcriptase" evidence="1">
    <location>
        <begin position="1"/>
        <end position="68"/>
    </location>
</feature>
<reference evidence="2" key="4">
    <citation type="submission" date="2019-03" db="UniProtKB">
        <authorList>
            <consortium name="EnsemblPlants"/>
        </authorList>
    </citation>
    <scope>IDENTIFICATION</scope>
</reference>
<dbReference type="Gramene" id="AET5Gv20540700.1">
    <property type="protein sequence ID" value="AET5Gv20540700.1"/>
    <property type="gene ID" value="AET5Gv20540700"/>
</dbReference>